<dbReference type="PANTHER" id="PTHR48051">
    <property type="match status" value="1"/>
</dbReference>
<evidence type="ECO:0000256" key="1">
    <source>
        <dbReference type="ARBA" id="ARBA00022614"/>
    </source>
</evidence>
<evidence type="ECO:0000259" key="3">
    <source>
        <dbReference type="Pfam" id="PF23598"/>
    </source>
</evidence>
<dbReference type="InterPro" id="IPR001611">
    <property type="entry name" value="Leu-rich_rpt"/>
</dbReference>
<protein>
    <recommendedName>
        <fullName evidence="3">Disease resistance R13L4/SHOC-2-like LRR domain-containing protein</fullName>
    </recommendedName>
</protein>
<proteinExistence type="predicted"/>
<evidence type="ECO:0000313" key="4">
    <source>
        <dbReference type="EMBL" id="RCH79693.1"/>
    </source>
</evidence>
<dbReference type="InterPro" id="IPR055414">
    <property type="entry name" value="LRR_R13L4/SHOC2-like"/>
</dbReference>
<dbReference type="PANTHER" id="PTHR48051:SF1">
    <property type="entry name" value="RAS SUPPRESSOR PROTEIN 1"/>
    <property type="match status" value="1"/>
</dbReference>
<dbReference type="InterPro" id="IPR050216">
    <property type="entry name" value="LRR_domain-containing"/>
</dbReference>
<feature type="domain" description="Disease resistance R13L4/SHOC-2-like LRR" evidence="3">
    <location>
        <begin position="68"/>
        <end position="147"/>
    </location>
</feature>
<keyword evidence="2" id="KW-0677">Repeat</keyword>
<dbReference type="PROSITE" id="PS51450">
    <property type="entry name" value="LRR"/>
    <property type="match status" value="4"/>
</dbReference>
<evidence type="ECO:0000313" key="5">
    <source>
        <dbReference type="Proteomes" id="UP000253551"/>
    </source>
</evidence>
<dbReference type="Pfam" id="PF23598">
    <property type="entry name" value="LRR_14"/>
    <property type="match status" value="1"/>
</dbReference>
<reference evidence="4 5" key="1">
    <citation type="journal article" date="2018" name="G3 (Bethesda)">
        <title>Phylogenetic and Phylogenomic Definition of Rhizopus Species.</title>
        <authorList>
            <person name="Gryganskyi A.P."/>
            <person name="Golan J."/>
            <person name="Dolatabadi S."/>
            <person name="Mondo S."/>
            <person name="Robb S."/>
            <person name="Idnurm A."/>
            <person name="Muszewska A."/>
            <person name="Steczkiewicz K."/>
            <person name="Masonjones S."/>
            <person name="Liao H.L."/>
            <person name="Gajdeczka M.T."/>
            <person name="Anike F."/>
            <person name="Vuek A."/>
            <person name="Anishchenko I.M."/>
            <person name="Voigt K."/>
            <person name="de Hoog G.S."/>
            <person name="Smith M.E."/>
            <person name="Heitman J."/>
            <person name="Vilgalys R."/>
            <person name="Stajich J.E."/>
        </authorList>
    </citation>
    <scope>NUCLEOTIDE SEQUENCE [LARGE SCALE GENOMIC DNA]</scope>
    <source>
        <strain evidence="4 5">LSU 92-RS-03</strain>
    </source>
</reference>
<comment type="caution">
    <text evidence="4">The sequence shown here is derived from an EMBL/GenBank/DDBJ whole genome shotgun (WGS) entry which is preliminary data.</text>
</comment>
<keyword evidence="5" id="KW-1185">Reference proteome</keyword>
<dbReference type="EMBL" id="PJQM01006429">
    <property type="protein sequence ID" value="RCH79693.1"/>
    <property type="molecule type" value="Genomic_DNA"/>
</dbReference>
<dbReference type="OrthoDB" id="660555at2759"/>
<gene>
    <name evidence="4" type="ORF">CU098_005925</name>
</gene>
<dbReference type="AlphaFoldDB" id="A0A367IPW1"/>
<dbReference type="Proteomes" id="UP000253551">
    <property type="component" value="Unassembled WGS sequence"/>
</dbReference>
<dbReference type="SMART" id="SM00364">
    <property type="entry name" value="LRR_BAC"/>
    <property type="match status" value="3"/>
</dbReference>
<dbReference type="Gene3D" id="3.80.10.10">
    <property type="entry name" value="Ribonuclease Inhibitor"/>
    <property type="match status" value="1"/>
</dbReference>
<keyword evidence="1" id="KW-0433">Leucine-rich repeat</keyword>
<dbReference type="GO" id="GO:0005737">
    <property type="term" value="C:cytoplasm"/>
    <property type="evidence" value="ECO:0007669"/>
    <property type="project" value="TreeGrafter"/>
</dbReference>
<dbReference type="SMART" id="SM00369">
    <property type="entry name" value="LRR_TYP"/>
    <property type="match status" value="5"/>
</dbReference>
<sequence length="357" mass="41093">MGQTSSKENHLFGYTTPPIESDNDFRCLHDDKQIVDEESEIRLNDVQIDRRQQMMDLSKRNIFTITPNISILTMIKRLDLSNNHLNELPDAIGCLRQLEYLSVSNNNLSSLPDTICHLSRLKDLDLSRNKLQSITPYIGHLTRLQSLILSHNKIDQLPFTFDGLTSLMLLDLSNNSISILPAQVIQLPYLRRIRLENCPLATSIDTFDIRHNPPSLLEICARTIVSSASIKENVQLTDTLENYLSSYNICSHCHGPYFDSYVSRGRWLERNDHLIPLEYRLCSAHWSDEVDRVFATFSSSPSIQLPPPPQGRLKPNLIGQKNKARTFYKKFVVQECTKEPSKVLSKMKKWRQKLKQT</sequence>
<evidence type="ECO:0000256" key="2">
    <source>
        <dbReference type="ARBA" id="ARBA00022737"/>
    </source>
</evidence>
<name>A0A367IPW1_RHIST</name>
<dbReference type="PRINTS" id="PR00019">
    <property type="entry name" value="LEURICHRPT"/>
</dbReference>
<dbReference type="SUPFAM" id="SSF52058">
    <property type="entry name" value="L domain-like"/>
    <property type="match status" value="1"/>
</dbReference>
<dbReference type="InterPro" id="IPR032675">
    <property type="entry name" value="LRR_dom_sf"/>
</dbReference>
<organism evidence="4 5">
    <name type="scientific">Rhizopus stolonifer</name>
    <name type="common">Rhizopus nigricans</name>
    <dbReference type="NCBI Taxonomy" id="4846"/>
    <lineage>
        <taxon>Eukaryota</taxon>
        <taxon>Fungi</taxon>
        <taxon>Fungi incertae sedis</taxon>
        <taxon>Mucoromycota</taxon>
        <taxon>Mucoromycotina</taxon>
        <taxon>Mucoromycetes</taxon>
        <taxon>Mucorales</taxon>
        <taxon>Mucorineae</taxon>
        <taxon>Rhizopodaceae</taxon>
        <taxon>Rhizopus</taxon>
    </lineage>
</organism>
<dbReference type="InterPro" id="IPR003591">
    <property type="entry name" value="Leu-rich_rpt_typical-subtyp"/>
</dbReference>
<dbReference type="STRING" id="4846.A0A367IPW1"/>
<accession>A0A367IPW1</accession>